<feature type="transmembrane region" description="Helical" evidence="1">
    <location>
        <begin position="156"/>
        <end position="181"/>
    </location>
</feature>
<name>A0A7M1AZU6_9BACT</name>
<dbReference type="InterPro" id="IPR010295">
    <property type="entry name" value="DUF898"/>
</dbReference>
<dbReference type="Proteomes" id="UP000593910">
    <property type="component" value="Chromosome"/>
</dbReference>
<feature type="transmembrane region" description="Helical" evidence="1">
    <location>
        <begin position="62"/>
        <end position="80"/>
    </location>
</feature>
<accession>A0A7M1AZU6</accession>
<feature type="transmembrane region" description="Helical" evidence="1">
    <location>
        <begin position="14"/>
        <end position="34"/>
    </location>
</feature>
<dbReference type="AlphaFoldDB" id="A0A7M1AZU6"/>
<protein>
    <submittedName>
        <fullName evidence="2">DUF898 domain-containing protein</fullName>
    </submittedName>
</protein>
<sequence length="386" mass="43419">MKPLKFQGSGFEYFKIWIVNLVLIVLTLGLYYPWAKVRRNRYFYGNSVLEDRNFEYHAVGKQLFFSYLIALVLFIIYVIFTEFFPPAAALFLLGLFVIIPWVIVKSMMFNLKMTSFSNVRFSFEKNFSDAYLNFLLYPMGMYIGFIFVMFAVGLLFALHVAIGLIGLVGVFFFMIYAIAFLKKRNSEFYINNASYGQGKFSTTIELKEFMKISAKTLGIGLALTIALFVIVGIISATFIGAETMQEISASMQQNGDPQNSGIIVALIGAIYGGMILVMVATMAYSFALNREYIYKNTLLDENIGFSSTLKALPFMWVTVSNFFLILLTLGFGAPWAKVRVAKIVLANTYVDTTKGFDKYISENQTQTSSLGDQIGDAFDVDVGLGF</sequence>
<keyword evidence="3" id="KW-1185">Reference proteome</keyword>
<keyword evidence="1" id="KW-0472">Membrane</keyword>
<dbReference type="RefSeq" id="WP_193113389.1">
    <property type="nucleotide sequence ID" value="NZ_CP041165.1"/>
</dbReference>
<feature type="transmembrane region" description="Helical" evidence="1">
    <location>
        <begin position="314"/>
        <end position="336"/>
    </location>
</feature>
<dbReference type="Pfam" id="PF05987">
    <property type="entry name" value="DUF898"/>
    <property type="match status" value="1"/>
</dbReference>
<keyword evidence="1" id="KW-0812">Transmembrane</keyword>
<evidence type="ECO:0000313" key="2">
    <source>
        <dbReference type="EMBL" id="QOP42068.1"/>
    </source>
</evidence>
<evidence type="ECO:0000256" key="1">
    <source>
        <dbReference type="SAM" id="Phobius"/>
    </source>
</evidence>
<feature type="transmembrane region" description="Helical" evidence="1">
    <location>
        <begin position="86"/>
        <end position="109"/>
    </location>
</feature>
<keyword evidence="1" id="KW-1133">Transmembrane helix</keyword>
<proteinExistence type="predicted"/>
<reference evidence="2 3" key="1">
    <citation type="submission" date="2019-06" db="EMBL/GenBank/DDBJ databases">
        <title>Sulfurimonas gotlandica sp. nov., a chemoautotrophic and psychrotolerant epsilonproteobacterium isolated from a pelagic redoxcline, and an emended description of the genus Sulfurimonas.</title>
        <authorList>
            <person name="Wang S."/>
            <person name="Jiang L."/>
            <person name="Shao Z."/>
        </authorList>
    </citation>
    <scope>NUCLEOTIDE SEQUENCE [LARGE SCALE GENOMIC DNA]</scope>
    <source>
        <strain evidence="2 3">B2</strain>
    </source>
</reference>
<feature type="transmembrane region" description="Helical" evidence="1">
    <location>
        <begin position="261"/>
        <end position="287"/>
    </location>
</feature>
<dbReference type="EMBL" id="CP041165">
    <property type="protein sequence ID" value="QOP42068.1"/>
    <property type="molecule type" value="Genomic_DNA"/>
</dbReference>
<gene>
    <name evidence="2" type="ORF">FJR03_10100</name>
</gene>
<feature type="transmembrane region" description="Helical" evidence="1">
    <location>
        <begin position="217"/>
        <end position="241"/>
    </location>
</feature>
<dbReference type="KEGG" id="smax:FJR03_10100"/>
<organism evidence="2 3">
    <name type="scientific">Sulfurimonas marina</name>
    <dbReference type="NCBI Taxonomy" id="2590551"/>
    <lineage>
        <taxon>Bacteria</taxon>
        <taxon>Pseudomonadati</taxon>
        <taxon>Campylobacterota</taxon>
        <taxon>Epsilonproteobacteria</taxon>
        <taxon>Campylobacterales</taxon>
        <taxon>Sulfurimonadaceae</taxon>
        <taxon>Sulfurimonas</taxon>
    </lineage>
</organism>
<evidence type="ECO:0000313" key="3">
    <source>
        <dbReference type="Proteomes" id="UP000593910"/>
    </source>
</evidence>
<feature type="transmembrane region" description="Helical" evidence="1">
    <location>
        <begin position="130"/>
        <end position="150"/>
    </location>
</feature>